<name>A0A6N3EPK2_9BACT</name>
<gene>
    <name evidence="1" type="ORF">PCLFYP37_02888</name>
</gene>
<dbReference type="AlphaFoldDB" id="A0A6N3EPK2"/>
<dbReference type="RefSeq" id="WP_278456448.1">
    <property type="nucleotide sequence ID" value="NZ_CACRUT010000016.1"/>
</dbReference>
<protein>
    <recommendedName>
        <fullName evidence="2">DUF4406 domain-containing protein</fullName>
    </recommendedName>
</protein>
<reference evidence="1" key="1">
    <citation type="submission" date="2019-11" db="EMBL/GenBank/DDBJ databases">
        <authorList>
            <person name="Feng L."/>
        </authorList>
    </citation>
    <scope>NUCLEOTIDE SEQUENCE</scope>
    <source>
        <strain evidence="1">PclaraLFYP37</strain>
    </source>
</reference>
<dbReference type="Pfam" id="PF14359">
    <property type="entry name" value="DUF4406"/>
    <property type="match status" value="1"/>
</dbReference>
<organism evidence="1">
    <name type="scientific">Paraprevotella clara</name>
    <dbReference type="NCBI Taxonomy" id="454154"/>
    <lineage>
        <taxon>Bacteria</taxon>
        <taxon>Pseudomonadati</taxon>
        <taxon>Bacteroidota</taxon>
        <taxon>Bacteroidia</taxon>
        <taxon>Bacteroidales</taxon>
        <taxon>Prevotellaceae</taxon>
        <taxon>Paraprevotella</taxon>
    </lineage>
</organism>
<dbReference type="InterPro" id="IPR025518">
    <property type="entry name" value="DUF4406"/>
</dbReference>
<dbReference type="Gene3D" id="3.40.50.450">
    <property type="match status" value="1"/>
</dbReference>
<evidence type="ECO:0008006" key="2">
    <source>
        <dbReference type="Google" id="ProtNLM"/>
    </source>
</evidence>
<proteinExistence type="predicted"/>
<sequence>MSKKKVYISLPITGCDIDEVEAKSIFVSSVLENKGYIPVSPLDVSPDPDATYAEHMGRDIQALLECDAVYFCKDWQYSKGCMLEHEAARIYGKQMLFEGYDL</sequence>
<evidence type="ECO:0000313" key="1">
    <source>
        <dbReference type="EMBL" id="VYU43576.1"/>
    </source>
</evidence>
<accession>A0A6N3EPK2</accession>
<dbReference type="EMBL" id="CACRUT010000016">
    <property type="protein sequence ID" value="VYU43576.1"/>
    <property type="molecule type" value="Genomic_DNA"/>
</dbReference>
<dbReference type="SUPFAM" id="SSF52309">
    <property type="entry name" value="N-(deoxy)ribosyltransferase-like"/>
    <property type="match status" value="1"/>
</dbReference>